<keyword evidence="4 9" id="KW-0808">Transferase</keyword>
<evidence type="ECO:0000259" key="8">
    <source>
        <dbReference type="PROSITE" id="PS51100"/>
    </source>
</evidence>
<dbReference type="RefSeq" id="WP_122627938.1">
    <property type="nucleotide sequence ID" value="NZ_UPPP01000070.1"/>
</dbReference>
<evidence type="ECO:0000313" key="9">
    <source>
        <dbReference type="EMBL" id="VBB06989.1"/>
    </source>
</evidence>
<evidence type="ECO:0000313" key="10">
    <source>
        <dbReference type="Proteomes" id="UP000277811"/>
    </source>
</evidence>
<organism evidence="9 10">
    <name type="scientific">Lucifera butyrica</name>
    <dbReference type="NCBI Taxonomy" id="1351585"/>
    <lineage>
        <taxon>Bacteria</taxon>
        <taxon>Bacillati</taxon>
        <taxon>Bacillota</taxon>
        <taxon>Negativicutes</taxon>
        <taxon>Veillonellales</taxon>
        <taxon>Veillonellaceae</taxon>
        <taxon>Lucifera</taxon>
    </lineage>
</organism>
<dbReference type="GO" id="GO:0008982">
    <property type="term" value="F:protein-N(PI)-phosphohistidine-sugar phosphotransferase activity"/>
    <property type="evidence" value="ECO:0007669"/>
    <property type="project" value="InterPro"/>
</dbReference>
<keyword evidence="6" id="KW-0418">Kinase</keyword>
<dbReference type="Gene3D" id="3.40.50.2300">
    <property type="match status" value="1"/>
</dbReference>
<keyword evidence="1" id="KW-0813">Transport</keyword>
<keyword evidence="3" id="KW-0762">Sugar transport</keyword>
<sequence length="101" mass="11108">MNILLVCSAGMSTSLLVNKMKKESEARGNQDDIFACSVDELESYLDKYEVILLGPQMKYKAKAIGELVTAKNKKFAVIDSLSYGMVDGRKVLDQALSLGKQ</sequence>
<dbReference type="EMBL" id="UPPP01000070">
    <property type="protein sequence ID" value="VBB06989.1"/>
    <property type="molecule type" value="Genomic_DNA"/>
</dbReference>
<evidence type="ECO:0000256" key="5">
    <source>
        <dbReference type="ARBA" id="ARBA00022683"/>
    </source>
</evidence>
<gene>
    <name evidence="9" type="ORF">LUCI_2233</name>
</gene>
<dbReference type="InterPro" id="IPR013012">
    <property type="entry name" value="PTS_EIIB_3"/>
</dbReference>
<dbReference type="Pfam" id="PF02302">
    <property type="entry name" value="PTS_IIB"/>
    <property type="match status" value="1"/>
</dbReference>
<keyword evidence="5" id="KW-0598">Phosphotransferase system</keyword>
<keyword evidence="2" id="KW-0597">Phosphoprotein</keyword>
<evidence type="ECO:0000256" key="2">
    <source>
        <dbReference type="ARBA" id="ARBA00022553"/>
    </source>
</evidence>
<dbReference type="OrthoDB" id="9808134at2"/>
<reference evidence="9 10" key="1">
    <citation type="submission" date="2018-06" db="EMBL/GenBank/DDBJ databases">
        <authorList>
            <person name="Strepis N."/>
        </authorList>
    </citation>
    <scope>NUCLEOTIDE SEQUENCE [LARGE SCALE GENOMIC DNA]</scope>
    <source>
        <strain evidence="9">LUCI</strain>
    </source>
</reference>
<accession>A0A498R712</accession>
<evidence type="ECO:0000256" key="3">
    <source>
        <dbReference type="ARBA" id="ARBA00022597"/>
    </source>
</evidence>
<feature type="modified residue" description="Phosphocysteine; by EIIA" evidence="7">
    <location>
        <position position="7"/>
    </location>
</feature>
<dbReference type="PROSITE" id="PS51100">
    <property type="entry name" value="PTS_EIIB_TYPE_3"/>
    <property type="match status" value="1"/>
</dbReference>
<dbReference type="PANTHER" id="PTHR34581:SF2">
    <property type="entry name" value="PTS SYSTEM N,N'-DIACETYLCHITOBIOSE-SPECIFIC EIIB COMPONENT"/>
    <property type="match status" value="1"/>
</dbReference>
<evidence type="ECO:0000256" key="6">
    <source>
        <dbReference type="ARBA" id="ARBA00022777"/>
    </source>
</evidence>
<dbReference type="GO" id="GO:0016301">
    <property type="term" value="F:kinase activity"/>
    <property type="evidence" value="ECO:0007669"/>
    <property type="project" value="UniProtKB-KW"/>
</dbReference>
<dbReference type="GO" id="GO:0009401">
    <property type="term" value="P:phosphoenolpyruvate-dependent sugar phosphotransferase system"/>
    <property type="evidence" value="ECO:0007669"/>
    <property type="project" value="UniProtKB-KW"/>
</dbReference>
<dbReference type="InterPro" id="IPR036095">
    <property type="entry name" value="PTS_EIIB-like_sf"/>
</dbReference>
<evidence type="ECO:0000256" key="4">
    <source>
        <dbReference type="ARBA" id="ARBA00022679"/>
    </source>
</evidence>
<dbReference type="AlphaFoldDB" id="A0A498R712"/>
<evidence type="ECO:0000256" key="7">
    <source>
        <dbReference type="PROSITE-ProRule" id="PRU00423"/>
    </source>
</evidence>
<dbReference type="InterPro" id="IPR003501">
    <property type="entry name" value="PTS_EIIB_2/3"/>
</dbReference>
<dbReference type="SUPFAM" id="SSF52794">
    <property type="entry name" value="PTS system IIB component-like"/>
    <property type="match status" value="1"/>
</dbReference>
<evidence type="ECO:0000256" key="1">
    <source>
        <dbReference type="ARBA" id="ARBA00022448"/>
    </source>
</evidence>
<feature type="domain" description="PTS EIIB type-3" evidence="8">
    <location>
        <begin position="1"/>
        <end position="101"/>
    </location>
</feature>
<name>A0A498R712_9FIRM</name>
<dbReference type="PANTHER" id="PTHR34581">
    <property type="entry name" value="PTS SYSTEM N,N'-DIACETYLCHITOBIOSE-SPECIFIC EIIB COMPONENT"/>
    <property type="match status" value="1"/>
</dbReference>
<keyword evidence="10" id="KW-1185">Reference proteome</keyword>
<proteinExistence type="predicted"/>
<dbReference type="CDD" id="cd05564">
    <property type="entry name" value="PTS_IIB_chitobiose_lichenan"/>
    <property type="match status" value="1"/>
</dbReference>
<dbReference type="InterPro" id="IPR051819">
    <property type="entry name" value="PTS_sugar-specific_EIIB"/>
</dbReference>
<dbReference type="Proteomes" id="UP000277811">
    <property type="component" value="Unassembled WGS sequence"/>
</dbReference>
<protein>
    <submittedName>
        <fullName evidence="9">Phosphotransferase system eiib component type 2/3</fullName>
    </submittedName>
</protein>